<dbReference type="GO" id="GO:0003700">
    <property type="term" value="F:DNA-binding transcription factor activity"/>
    <property type="evidence" value="ECO:0007669"/>
    <property type="project" value="UniProtKB-UniRule"/>
</dbReference>
<dbReference type="InterPro" id="IPR045174">
    <property type="entry name" value="Dof"/>
</dbReference>
<gene>
    <name evidence="12" type="ORF">ISN45_Aa01g013690</name>
</gene>
<dbReference type="AlphaFoldDB" id="A0A8T2C0M8"/>
<sequence length="263" mass="29880">MKMLPYIGHNSYLQQHQFPSPEMEIPEKWKLSYGQEATTAPACPRCASSNTKFCYYNNYSLSQPRYFCKGCRRYWTKGGSLRNIPVGGGCRKRSRSRQNSHKRFGRNENRPDGLNNQDDGFQSSPPGPDIDLAAVFAQYVTDGSPSSTDNTTGSEQDSPVTTTTHTLDSLSWDICQETDVDLGFYEEFNNLTQKTEEDQRGFGQLLEDDREEIFEFQGLLDDKEIQEILECSFSEEPDQLISQGSFMVNGDNWSSTDLTRFGI</sequence>
<organism evidence="12 13">
    <name type="scientific">Arabidopsis thaliana x Arabidopsis arenosa</name>
    <dbReference type="NCBI Taxonomy" id="1240361"/>
    <lineage>
        <taxon>Eukaryota</taxon>
        <taxon>Viridiplantae</taxon>
        <taxon>Streptophyta</taxon>
        <taxon>Embryophyta</taxon>
        <taxon>Tracheophyta</taxon>
        <taxon>Spermatophyta</taxon>
        <taxon>Magnoliopsida</taxon>
        <taxon>eudicotyledons</taxon>
        <taxon>Gunneridae</taxon>
        <taxon>Pentapetalae</taxon>
        <taxon>rosids</taxon>
        <taxon>malvids</taxon>
        <taxon>Brassicales</taxon>
        <taxon>Brassicaceae</taxon>
        <taxon>Camelineae</taxon>
        <taxon>Arabidopsis</taxon>
    </lineage>
</organism>
<keyword evidence="5 8" id="KW-0238">DNA-binding</keyword>
<keyword evidence="7 8" id="KW-0539">Nucleus</keyword>
<dbReference type="GO" id="GO:0005634">
    <property type="term" value="C:nucleus"/>
    <property type="evidence" value="ECO:0007669"/>
    <property type="project" value="UniProtKB-SubCell"/>
</dbReference>
<dbReference type="EMBL" id="JAEFBK010000006">
    <property type="protein sequence ID" value="KAG7592489.1"/>
    <property type="molecule type" value="Genomic_DNA"/>
</dbReference>
<keyword evidence="4 9" id="KW-0805">Transcription regulation</keyword>
<name>A0A8T2C0M8_9BRAS</name>
<evidence type="ECO:0000256" key="2">
    <source>
        <dbReference type="ARBA" id="ARBA00022771"/>
    </source>
</evidence>
<dbReference type="PROSITE" id="PS01361">
    <property type="entry name" value="ZF_DOF_1"/>
    <property type="match status" value="1"/>
</dbReference>
<dbReference type="GO" id="GO:0008270">
    <property type="term" value="F:zinc ion binding"/>
    <property type="evidence" value="ECO:0007669"/>
    <property type="project" value="UniProtKB-KW"/>
</dbReference>
<comment type="function">
    <text evidence="9">Transcription factor that binds specifically to a 5'-AA[AG]G-3' consensus core sequence.</text>
</comment>
<keyword evidence="1 9" id="KW-0479">Metal-binding</keyword>
<evidence type="ECO:0000259" key="11">
    <source>
        <dbReference type="PROSITE" id="PS50884"/>
    </source>
</evidence>
<keyword evidence="3 9" id="KW-0862">Zinc</keyword>
<dbReference type="InterPro" id="IPR003851">
    <property type="entry name" value="Znf_Dof"/>
</dbReference>
<evidence type="ECO:0000256" key="7">
    <source>
        <dbReference type="ARBA" id="ARBA00023242"/>
    </source>
</evidence>
<accession>A0A8T2C0M8</accession>
<feature type="domain" description="Dof-type" evidence="11">
    <location>
        <begin position="41"/>
        <end position="95"/>
    </location>
</feature>
<evidence type="ECO:0000256" key="4">
    <source>
        <dbReference type="ARBA" id="ARBA00023015"/>
    </source>
</evidence>
<dbReference type="PANTHER" id="PTHR31992:SF316">
    <property type="entry name" value="DOF ZINC FINGER PROTEIN DOF1.2"/>
    <property type="match status" value="1"/>
</dbReference>
<evidence type="ECO:0000256" key="10">
    <source>
        <dbReference type="SAM" id="MobiDB-lite"/>
    </source>
</evidence>
<comment type="subcellular location">
    <subcellularLocation>
        <location evidence="8 9">Nucleus</location>
    </subcellularLocation>
</comment>
<evidence type="ECO:0000256" key="8">
    <source>
        <dbReference type="PROSITE-ProRule" id="PRU00071"/>
    </source>
</evidence>
<feature type="compositionally biased region" description="Basic residues" evidence="10">
    <location>
        <begin position="90"/>
        <end position="104"/>
    </location>
</feature>
<dbReference type="PROSITE" id="PS50884">
    <property type="entry name" value="ZF_DOF_2"/>
    <property type="match status" value="1"/>
</dbReference>
<evidence type="ECO:0000256" key="3">
    <source>
        <dbReference type="ARBA" id="ARBA00022833"/>
    </source>
</evidence>
<dbReference type="PANTHER" id="PTHR31992">
    <property type="entry name" value="DOF ZINC FINGER PROTEIN DOF1.4-RELATED"/>
    <property type="match status" value="1"/>
</dbReference>
<evidence type="ECO:0000256" key="9">
    <source>
        <dbReference type="RuleBase" id="RU369094"/>
    </source>
</evidence>
<feature type="region of interest" description="Disordered" evidence="10">
    <location>
        <begin position="86"/>
        <end position="128"/>
    </location>
</feature>
<keyword evidence="6 9" id="KW-0804">Transcription</keyword>
<protein>
    <recommendedName>
        <fullName evidence="9">Dof zinc finger protein</fullName>
    </recommendedName>
</protein>
<evidence type="ECO:0000313" key="13">
    <source>
        <dbReference type="Proteomes" id="UP000694240"/>
    </source>
</evidence>
<evidence type="ECO:0000256" key="6">
    <source>
        <dbReference type="ARBA" id="ARBA00023163"/>
    </source>
</evidence>
<feature type="region of interest" description="Disordered" evidence="10">
    <location>
        <begin position="141"/>
        <end position="163"/>
    </location>
</feature>
<proteinExistence type="predicted"/>
<evidence type="ECO:0000256" key="5">
    <source>
        <dbReference type="ARBA" id="ARBA00023125"/>
    </source>
</evidence>
<feature type="compositionally biased region" description="Polar residues" evidence="10">
    <location>
        <begin position="114"/>
        <end position="124"/>
    </location>
</feature>
<reference evidence="12 13" key="1">
    <citation type="submission" date="2020-12" db="EMBL/GenBank/DDBJ databases">
        <title>Concerted genomic and epigenomic changes stabilize Arabidopsis allopolyploids.</title>
        <authorList>
            <person name="Chen Z."/>
        </authorList>
    </citation>
    <scope>NUCLEOTIDE SEQUENCE [LARGE SCALE GENOMIC DNA]</scope>
    <source>
        <strain evidence="12">Allo738</strain>
        <tissue evidence="12">Leaf</tissue>
    </source>
</reference>
<keyword evidence="13" id="KW-1185">Reference proteome</keyword>
<keyword evidence="2 8" id="KW-0863">Zinc-finger</keyword>
<evidence type="ECO:0000313" key="12">
    <source>
        <dbReference type="EMBL" id="KAG7592489.1"/>
    </source>
</evidence>
<dbReference type="Proteomes" id="UP000694240">
    <property type="component" value="Chromosome 6"/>
</dbReference>
<comment type="caution">
    <text evidence="12">The sequence shown here is derived from an EMBL/GenBank/DDBJ whole genome shotgun (WGS) entry which is preliminary data.</text>
</comment>
<evidence type="ECO:0000256" key="1">
    <source>
        <dbReference type="ARBA" id="ARBA00022723"/>
    </source>
</evidence>
<dbReference type="Pfam" id="PF02701">
    <property type="entry name" value="Zn_ribbon_Dof"/>
    <property type="match status" value="1"/>
</dbReference>
<dbReference type="GO" id="GO:0003677">
    <property type="term" value="F:DNA binding"/>
    <property type="evidence" value="ECO:0007669"/>
    <property type="project" value="UniProtKB-UniRule"/>
</dbReference>